<dbReference type="AlphaFoldDB" id="A0A921QXQ8"/>
<accession>A0A921QXQ8</accession>
<evidence type="ECO:0000313" key="1">
    <source>
        <dbReference type="EMBL" id="KAG0528750.1"/>
    </source>
</evidence>
<gene>
    <name evidence="1" type="ORF">BDA96_05G039300</name>
</gene>
<dbReference type="EMBL" id="CM027684">
    <property type="protein sequence ID" value="KAG0528750.1"/>
    <property type="molecule type" value="Genomic_DNA"/>
</dbReference>
<proteinExistence type="predicted"/>
<name>A0A921QXQ8_SORBI</name>
<evidence type="ECO:0000313" key="2">
    <source>
        <dbReference type="Proteomes" id="UP000807115"/>
    </source>
</evidence>
<sequence>MTPQLLTAYLLPTQLVTDGIWETQLMHHVHEKKILAYQVILVGAKWTGSSSFLLFFFSEQVDSFICNVRNKITIIDQNPQENNQLLQKVSNESDTHGHGKHV</sequence>
<reference evidence="1" key="2">
    <citation type="submission" date="2020-10" db="EMBL/GenBank/DDBJ databases">
        <authorList>
            <person name="Cooper E.A."/>
            <person name="Brenton Z.W."/>
            <person name="Flinn B.S."/>
            <person name="Jenkins J."/>
            <person name="Shu S."/>
            <person name="Flowers D."/>
            <person name="Luo F."/>
            <person name="Wang Y."/>
            <person name="Xia P."/>
            <person name="Barry K."/>
            <person name="Daum C."/>
            <person name="Lipzen A."/>
            <person name="Yoshinaga Y."/>
            <person name="Schmutz J."/>
            <person name="Saski C."/>
            <person name="Vermerris W."/>
            <person name="Kresovich S."/>
        </authorList>
    </citation>
    <scope>NUCLEOTIDE SEQUENCE</scope>
</reference>
<organism evidence="1 2">
    <name type="scientific">Sorghum bicolor</name>
    <name type="common">Sorghum</name>
    <name type="synonym">Sorghum vulgare</name>
    <dbReference type="NCBI Taxonomy" id="4558"/>
    <lineage>
        <taxon>Eukaryota</taxon>
        <taxon>Viridiplantae</taxon>
        <taxon>Streptophyta</taxon>
        <taxon>Embryophyta</taxon>
        <taxon>Tracheophyta</taxon>
        <taxon>Spermatophyta</taxon>
        <taxon>Magnoliopsida</taxon>
        <taxon>Liliopsida</taxon>
        <taxon>Poales</taxon>
        <taxon>Poaceae</taxon>
        <taxon>PACMAD clade</taxon>
        <taxon>Panicoideae</taxon>
        <taxon>Andropogonodae</taxon>
        <taxon>Andropogoneae</taxon>
        <taxon>Sorghinae</taxon>
        <taxon>Sorghum</taxon>
    </lineage>
</organism>
<reference evidence="1" key="1">
    <citation type="journal article" date="2019" name="BMC Genomics">
        <title>A new reference genome for Sorghum bicolor reveals high levels of sequence similarity between sweet and grain genotypes: implications for the genetics of sugar metabolism.</title>
        <authorList>
            <person name="Cooper E.A."/>
            <person name="Brenton Z.W."/>
            <person name="Flinn B.S."/>
            <person name="Jenkins J."/>
            <person name="Shu S."/>
            <person name="Flowers D."/>
            <person name="Luo F."/>
            <person name="Wang Y."/>
            <person name="Xia P."/>
            <person name="Barry K."/>
            <person name="Daum C."/>
            <person name="Lipzen A."/>
            <person name="Yoshinaga Y."/>
            <person name="Schmutz J."/>
            <person name="Saski C."/>
            <person name="Vermerris W."/>
            <person name="Kresovich S."/>
        </authorList>
    </citation>
    <scope>NUCLEOTIDE SEQUENCE</scope>
</reference>
<comment type="caution">
    <text evidence="1">The sequence shown here is derived from an EMBL/GenBank/DDBJ whole genome shotgun (WGS) entry which is preliminary data.</text>
</comment>
<protein>
    <submittedName>
        <fullName evidence="1">Uncharacterized protein</fullName>
    </submittedName>
</protein>
<dbReference type="Proteomes" id="UP000807115">
    <property type="component" value="Chromosome 5"/>
</dbReference>